<dbReference type="EMBL" id="CM051405">
    <property type="protein sequence ID" value="KAJ4704471.1"/>
    <property type="molecule type" value="Genomic_DNA"/>
</dbReference>
<reference evidence="1 2" key="1">
    <citation type="journal article" date="2023" name="Science">
        <title>Complex scaffold remodeling in plant triterpene biosynthesis.</title>
        <authorList>
            <person name="De La Pena R."/>
            <person name="Hodgson H."/>
            <person name="Liu J.C."/>
            <person name="Stephenson M.J."/>
            <person name="Martin A.C."/>
            <person name="Owen C."/>
            <person name="Harkess A."/>
            <person name="Leebens-Mack J."/>
            <person name="Jimenez L.E."/>
            <person name="Osbourn A."/>
            <person name="Sattely E.S."/>
        </authorList>
    </citation>
    <scope>NUCLEOTIDE SEQUENCE [LARGE SCALE GENOMIC DNA]</scope>
    <source>
        <strain evidence="2">cv. JPN11</strain>
        <tissue evidence="1">Leaf</tissue>
    </source>
</reference>
<sequence>MMKSEITEVKDDDGEIVWLTRAQMEKIRRIIEHQKYLCWSSSSSSSQLSSSASCSYFFSCQKSSSLLQLMKGGSTWLRRLFDMEHTSLSIYFDKYSGSPEIKPIPLWGSDTADEQVYDPWASIKQIGRPSCDLGNVGLSNFASDGSFRNEEFGSKHKKGKINHRKLKRKKQFRRLPGFGFWRFRGFRFRVRLRKLRN</sequence>
<gene>
    <name evidence="1" type="ORF">OWV82_021374</name>
</gene>
<dbReference type="Proteomes" id="UP001164539">
    <property type="component" value="Chromosome 12"/>
</dbReference>
<name>A0ACC1WZX5_MELAZ</name>
<evidence type="ECO:0000313" key="1">
    <source>
        <dbReference type="EMBL" id="KAJ4704471.1"/>
    </source>
</evidence>
<proteinExistence type="predicted"/>
<comment type="caution">
    <text evidence="1">The sequence shown here is derived from an EMBL/GenBank/DDBJ whole genome shotgun (WGS) entry which is preliminary data.</text>
</comment>
<keyword evidence="2" id="KW-1185">Reference proteome</keyword>
<accession>A0ACC1WZX5</accession>
<organism evidence="1 2">
    <name type="scientific">Melia azedarach</name>
    <name type="common">Chinaberry tree</name>
    <dbReference type="NCBI Taxonomy" id="155640"/>
    <lineage>
        <taxon>Eukaryota</taxon>
        <taxon>Viridiplantae</taxon>
        <taxon>Streptophyta</taxon>
        <taxon>Embryophyta</taxon>
        <taxon>Tracheophyta</taxon>
        <taxon>Spermatophyta</taxon>
        <taxon>Magnoliopsida</taxon>
        <taxon>eudicotyledons</taxon>
        <taxon>Gunneridae</taxon>
        <taxon>Pentapetalae</taxon>
        <taxon>rosids</taxon>
        <taxon>malvids</taxon>
        <taxon>Sapindales</taxon>
        <taxon>Meliaceae</taxon>
        <taxon>Melia</taxon>
    </lineage>
</organism>
<keyword evidence="1" id="KW-0378">Hydrolase</keyword>
<evidence type="ECO:0000313" key="2">
    <source>
        <dbReference type="Proteomes" id="UP001164539"/>
    </source>
</evidence>
<keyword evidence="1" id="KW-0645">Protease</keyword>
<protein>
    <submittedName>
        <fullName evidence="1">ATP-dependent Clp protease proteolytic subunit like</fullName>
    </submittedName>
</protein>